<dbReference type="Proteomes" id="UP001187415">
    <property type="component" value="Unassembled WGS sequence"/>
</dbReference>
<evidence type="ECO:0000256" key="2">
    <source>
        <dbReference type="SAM" id="Phobius"/>
    </source>
</evidence>
<name>A0AA88MT13_CHASR</name>
<dbReference type="EMBL" id="JAUPFM010000009">
    <property type="protein sequence ID" value="KAK2842624.1"/>
    <property type="molecule type" value="Genomic_DNA"/>
</dbReference>
<gene>
    <name evidence="3" type="ORF">Q5P01_012824</name>
</gene>
<sequence>MSGIGSEEALGGQLLISLQSTMFGLLRPLLAACLYLLLPGAQSRIPRYSNGFHYQDISNGNGNGEIYFNGVRLLVESPNLQCRPPGGAASRFPVTTTTSLSPSSHAGPGLNGPGYLPTPSVYLLQPKM</sequence>
<comment type="caution">
    <text evidence="3">The sequence shown here is derived from an EMBL/GenBank/DDBJ whole genome shotgun (WGS) entry which is preliminary data.</text>
</comment>
<feature type="transmembrane region" description="Helical" evidence="2">
    <location>
        <begin position="20"/>
        <end position="38"/>
    </location>
</feature>
<keyword evidence="2" id="KW-1133">Transmembrane helix</keyword>
<dbReference type="AlphaFoldDB" id="A0AA88MT13"/>
<protein>
    <submittedName>
        <fullName evidence="3">Uncharacterized protein</fullName>
    </submittedName>
</protein>
<organism evidence="3 4">
    <name type="scientific">Channa striata</name>
    <name type="common">Snakehead murrel</name>
    <name type="synonym">Ophicephalus striatus</name>
    <dbReference type="NCBI Taxonomy" id="64152"/>
    <lineage>
        <taxon>Eukaryota</taxon>
        <taxon>Metazoa</taxon>
        <taxon>Chordata</taxon>
        <taxon>Craniata</taxon>
        <taxon>Vertebrata</taxon>
        <taxon>Euteleostomi</taxon>
        <taxon>Actinopterygii</taxon>
        <taxon>Neopterygii</taxon>
        <taxon>Teleostei</taxon>
        <taxon>Neoteleostei</taxon>
        <taxon>Acanthomorphata</taxon>
        <taxon>Anabantaria</taxon>
        <taxon>Anabantiformes</taxon>
        <taxon>Channoidei</taxon>
        <taxon>Channidae</taxon>
        <taxon>Channa</taxon>
    </lineage>
</organism>
<keyword evidence="2" id="KW-0812">Transmembrane</keyword>
<reference evidence="3" key="1">
    <citation type="submission" date="2023-07" db="EMBL/GenBank/DDBJ databases">
        <title>Chromosome-level Genome Assembly of Striped Snakehead (Channa striata).</title>
        <authorList>
            <person name="Liu H."/>
        </authorList>
    </citation>
    <scope>NUCLEOTIDE SEQUENCE</scope>
    <source>
        <strain evidence="3">Gz</strain>
        <tissue evidence="3">Muscle</tissue>
    </source>
</reference>
<proteinExistence type="predicted"/>
<feature type="region of interest" description="Disordered" evidence="1">
    <location>
        <begin position="92"/>
        <end position="112"/>
    </location>
</feature>
<evidence type="ECO:0000256" key="1">
    <source>
        <dbReference type="SAM" id="MobiDB-lite"/>
    </source>
</evidence>
<keyword evidence="2" id="KW-0472">Membrane</keyword>
<evidence type="ECO:0000313" key="3">
    <source>
        <dbReference type="EMBL" id="KAK2842624.1"/>
    </source>
</evidence>
<accession>A0AA88MT13</accession>
<evidence type="ECO:0000313" key="4">
    <source>
        <dbReference type="Proteomes" id="UP001187415"/>
    </source>
</evidence>
<feature type="compositionally biased region" description="Low complexity" evidence="1">
    <location>
        <begin position="95"/>
        <end position="104"/>
    </location>
</feature>
<keyword evidence="4" id="KW-1185">Reference proteome</keyword>